<keyword evidence="9" id="KW-1185">Reference proteome</keyword>
<dbReference type="InterPro" id="IPR029495">
    <property type="entry name" value="NACHT-assoc"/>
</dbReference>
<dbReference type="Pfam" id="PF17776">
    <property type="entry name" value="NLRC4_HD2"/>
    <property type="match status" value="1"/>
</dbReference>
<keyword evidence="2" id="KW-0963">Cytoplasm</keyword>
<dbReference type="Gene3D" id="3.40.50.300">
    <property type="entry name" value="P-loop containing nucleotide triphosphate hydrolases"/>
    <property type="match status" value="1"/>
</dbReference>
<dbReference type="PROSITE" id="PS50837">
    <property type="entry name" value="NACHT"/>
    <property type="match status" value="1"/>
</dbReference>
<evidence type="ECO:0000256" key="3">
    <source>
        <dbReference type="ARBA" id="ARBA00022614"/>
    </source>
</evidence>
<dbReference type="InterPro" id="IPR027417">
    <property type="entry name" value="P-loop_NTPase"/>
</dbReference>
<evidence type="ECO:0000313" key="8">
    <source>
        <dbReference type="EMBL" id="KAL0195018.1"/>
    </source>
</evidence>
<organism evidence="8 9">
    <name type="scientific">Cirrhinus mrigala</name>
    <name type="common">Mrigala</name>
    <dbReference type="NCBI Taxonomy" id="683832"/>
    <lineage>
        <taxon>Eukaryota</taxon>
        <taxon>Metazoa</taxon>
        <taxon>Chordata</taxon>
        <taxon>Craniata</taxon>
        <taxon>Vertebrata</taxon>
        <taxon>Euteleostomi</taxon>
        <taxon>Actinopterygii</taxon>
        <taxon>Neopterygii</taxon>
        <taxon>Teleostei</taxon>
        <taxon>Ostariophysi</taxon>
        <taxon>Cypriniformes</taxon>
        <taxon>Cyprinidae</taxon>
        <taxon>Labeoninae</taxon>
        <taxon>Labeonini</taxon>
        <taxon>Cirrhinus</taxon>
    </lineage>
</organism>
<gene>
    <name evidence="8" type="ORF">M9458_008590</name>
</gene>
<keyword evidence="5" id="KW-0547">Nucleotide-binding</keyword>
<dbReference type="SUPFAM" id="SSF52540">
    <property type="entry name" value="P-loop containing nucleoside triphosphate hydrolases"/>
    <property type="match status" value="1"/>
</dbReference>
<dbReference type="InterPro" id="IPR051261">
    <property type="entry name" value="NLR"/>
</dbReference>
<evidence type="ECO:0000256" key="4">
    <source>
        <dbReference type="ARBA" id="ARBA00022737"/>
    </source>
</evidence>
<keyword evidence="6" id="KW-0067">ATP-binding</keyword>
<dbReference type="PANTHER" id="PTHR24106">
    <property type="entry name" value="NACHT, LRR AND CARD DOMAINS-CONTAINING"/>
    <property type="match status" value="1"/>
</dbReference>
<feature type="non-terminal residue" evidence="8">
    <location>
        <position position="579"/>
    </location>
</feature>
<dbReference type="InterPro" id="IPR007111">
    <property type="entry name" value="NACHT_NTPase"/>
</dbReference>
<dbReference type="Pfam" id="PF17779">
    <property type="entry name" value="WHD_NOD2"/>
    <property type="match status" value="1"/>
</dbReference>
<dbReference type="Proteomes" id="UP001529510">
    <property type="component" value="Unassembled WGS sequence"/>
</dbReference>
<reference evidence="8 9" key="1">
    <citation type="submission" date="2024-05" db="EMBL/GenBank/DDBJ databases">
        <title>Genome sequencing and assembly of Indian major carp, Cirrhinus mrigala (Hamilton, 1822).</title>
        <authorList>
            <person name="Mohindra V."/>
            <person name="Chowdhury L.M."/>
            <person name="Lal K."/>
            <person name="Jena J.K."/>
        </authorList>
    </citation>
    <scope>NUCLEOTIDE SEQUENCE [LARGE SCALE GENOMIC DNA]</scope>
    <source>
        <strain evidence="8">CM1030</strain>
        <tissue evidence="8">Blood</tissue>
    </source>
</reference>
<name>A0ABD0RAW8_CIRMR</name>
<dbReference type="SMART" id="SM01288">
    <property type="entry name" value="FISNA"/>
    <property type="match status" value="1"/>
</dbReference>
<evidence type="ECO:0000256" key="6">
    <source>
        <dbReference type="ARBA" id="ARBA00022840"/>
    </source>
</evidence>
<comment type="caution">
    <text evidence="8">The sequence shown here is derived from an EMBL/GenBank/DDBJ whole genome shotgun (WGS) entry which is preliminary data.</text>
</comment>
<evidence type="ECO:0000256" key="1">
    <source>
        <dbReference type="ARBA" id="ARBA00004496"/>
    </source>
</evidence>
<dbReference type="InterPro" id="IPR041267">
    <property type="entry name" value="NLRP_HD2"/>
</dbReference>
<dbReference type="EMBL" id="JAMKFB020000004">
    <property type="protein sequence ID" value="KAL0195018.1"/>
    <property type="molecule type" value="Genomic_DNA"/>
</dbReference>
<proteinExistence type="predicted"/>
<dbReference type="GO" id="GO:0005737">
    <property type="term" value="C:cytoplasm"/>
    <property type="evidence" value="ECO:0007669"/>
    <property type="project" value="UniProtKB-SubCell"/>
</dbReference>
<dbReference type="Pfam" id="PF05729">
    <property type="entry name" value="NACHT"/>
    <property type="match status" value="1"/>
</dbReference>
<protein>
    <recommendedName>
        <fullName evidence="7">NACHT domain-containing protein</fullName>
    </recommendedName>
</protein>
<evidence type="ECO:0000256" key="2">
    <source>
        <dbReference type="ARBA" id="ARBA00022490"/>
    </source>
</evidence>
<feature type="domain" description="NACHT" evidence="7">
    <location>
        <begin position="75"/>
        <end position="208"/>
    </location>
</feature>
<evidence type="ECO:0000259" key="7">
    <source>
        <dbReference type="PROSITE" id="PS50837"/>
    </source>
</evidence>
<keyword evidence="4" id="KW-0677">Repeat</keyword>
<accession>A0ABD0RAW8</accession>
<dbReference type="Pfam" id="PF14484">
    <property type="entry name" value="FISNA"/>
    <property type="match status" value="1"/>
</dbReference>
<comment type="subcellular location">
    <subcellularLocation>
        <location evidence="1">Cytoplasm</location>
    </subcellularLocation>
</comment>
<sequence>MKNKAELILECKKENETHLQVVYTELLITEGDMRAVNQEHEILKIEDAFNKNKKTQDKPIKCNDIFTLEDKNKMKIVLTKGVAGIGKTVSVQKFILDWAEGEASQDIHCVFLLPFKEINRIKDKEFTLHEFLQVIYPELKDLEKTKLYKGPRLMFIFDGLDESRLPLNFESEILSVEERSSVDVLFTNLVKGNLLPSALVWVTSRPAAANLIPPQYVDLFTEIRGFTDQQKEEYFKKTITDESLASRIIKYIKMSRSLYIMCHIPVFCWIMATVLQDIFIETNEENISTTLTEMYIHFMLIQMKIKNQKYDEQEERECTGHLEINREMILKLAKLAFEQLKKENIVFCKEDLKACGIDVNVTTEFTGMITEIFKKINGLHEKKVFCFVHPSVQEFLAAVHVFICYVNKNMQELQFFFDEPEKNVTLQVLLQKAVDKATQSQRGHLDVFLRFLMGITLESSQNLLQGLITHTEDTTESIRQTTQYIKQVLNKNIPDGTSVNLFYCLLELKDHSLHEEIQSYLSSDEHPGRKLSSSMCSVLTTVLLMSEKVLDEFNPKRFTSSQAGFTRLVPAVRCCKKAL</sequence>
<dbReference type="InterPro" id="IPR041075">
    <property type="entry name" value="NOD1/2_WH"/>
</dbReference>
<dbReference type="GO" id="GO:0005524">
    <property type="term" value="F:ATP binding"/>
    <property type="evidence" value="ECO:0007669"/>
    <property type="project" value="UniProtKB-KW"/>
</dbReference>
<keyword evidence="3" id="KW-0433">Leucine-rich repeat</keyword>
<evidence type="ECO:0000313" key="9">
    <source>
        <dbReference type="Proteomes" id="UP001529510"/>
    </source>
</evidence>
<evidence type="ECO:0000256" key="5">
    <source>
        <dbReference type="ARBA" id="ARBA00022741"/>
    </source>
</evidence>
<dbReference type="AlphaFoldDB" id="A0ABD0RAW8"/>
<dbReference type="FunFam" id="3.40.50.300:FF:000210">
    <property type="entry name" value="Si:dkey-16p6.1"/>
    <property type="match status" value="1"/>
</dbReference>